<comment type="similarity">
    <text evidence="2 5">Belongs to the cyclophilin-type PPIase family.</text>
</comment>
<evidence type="ECO:0000313" key="7">
    <source>
        <dbReference type="EMBL" id="CAL55298.1"/>
    </source>
</evidence>
<dbReference type="InterPro" id="IPR024936">
    <property type="entry name" value="Cyclophilin-type_PPIase"/>
</dbReference>
<dbReference type="KEGG" id="ota:OT_ostta09g01380"/>
<comment type="function">
    <text evidence="5">PPIases accelerate the folding of proteins. It catalyzes the cis-trans isomerization of proline imidic peptide bonds in oligopeptides.</text>
</comment>
<feature type="domain" description="PPIase cyclophilin-type" evidence="6">
    <location>
        <begin position="17"/>
        <end position="180"/>
    </location>
</feature>
<dbReference type="Gene3D" id="2.40.100.10">
    <property type="entry name" value="Cyclophilin-like"/>
    <property type="match status" value="1"/>
</dbReference>
<dbReference type="Proteomes" id="UP000009170">
    <property type="component" value="Unassembled WGS sequence"/>
</dbReference>
<keyword evidence="3 5" id="KW-0697">Rotamase</keyword>
<dbReference type="InParanoid" id="Q011Y2"/>
<evidence type="ECO:0000256" key="4">
    <source>
        <dbReference type="ARBA" id="ARBA00023235"/>
    </source>
</evidence>
<dbReference type="GO" id="GO:0005737">
    <property type="term" value="C:cytoplasm"/>
    <property type="evidence" value="ECO:0007669"/>
    <property type="project" value="TreeGrafter"/>
</dbReference>
<dbReference type="PANTHER" id="PTHR11071">
    <property type="entry name" value="PEPTIDYL-PROLYL CIS-TRANS ISOMERASE"/>
    <property type="match status" value="1"/>
</dbReference>
<evidence type="ECO:0000256" key="1">
    <source>
        <dbReference type="ARBA" id="ARBA00000971"/>
    </source>
</evidence>
<dbReference type="AlphaFoldDB" id="Q011Y2"/>
<organism evidence="7 8">
    <name type="scientific">Ostreococcus tauri</name>
    <name type="common">Marine green alga</name>
    <dbReference type="NCBI Taxonomy" id="70448"/>
    <lineage>
        <taxon>Eukaryota</taxon>
        <taxon>Viridiplantae</taxon>
        <taxon>Chlorophyta</taxon>
        <taxon>Mamiellophyceae</taxon>
        <taxon>Mamiellales</taxon>
        <taxon>Bathycoccaceae</taxon>
        <taxon>Ostreococcus</taxon>
    </lineage>
</organism>
<dbReference type="EC" id="5.2.1.8" evidence="5"/>
<dbReference type="STRING" id="70448.Q011Y2"/>
<gene>
    <name evidence="7" type="ORF">OT_ostta09g01380</name>
</gene>
<evidence type="ECO:0000256" key="5">
    <source>
        <dbReference type="RuleBase" id="RU363019"/>
    </source>
</evidence>
<dbReference type="OrthoDB" id="495936at2759"/>
<dbReference type="PIRSF" id="PIRSF001467">
    <property type="entry name" value="Peptidylpro_ismrse"/>
    <property type="match status" value="1"/>
</dbReference>
<dbReference type="InterPro" id="IPR020892">
    <property type="entry name" value="Cyclophilin-type_PPIase_CS"/>
</dbReference>
<dbReference type="EMBL" id="CAID01000009">
    <property type="protein sequence ID" value="CAL55298.1"/>
    <property type="molecule type" value="Genomic_DNA"/>
</dbReference>
<name>Q011Y2_OSTTA</name>
<evidence type="ECO:0000256" key="3">
    <source>
        <dbReference type="ARBA" id="ARBA00023110"/>
    </source>
</evidence>
<dbReference type="PRINTS" id="PR00153">
    <property type="entry name" value="CSAPPISMRASE"/>
</dbReference>
<dbReference type="RefSeq" id="XP_003081129.1">
    <property type="nucleotide sequence ID" value="XM_003081081.1"/>
</dbReference>
<keyword evidence="8" id="KW-1185">Reference proteome</keyword>
<evidence type="ECO:0000313" key="8">
    <source>
        <dbReference type="Proteomes" id="UP000009170"/>
    </source>
</evidence>
<dbReference type="FunFam" id="2.40.100.10:FF:000022">
    <property type="entry name" value="Peptidyl-prolyl cis-trans isomerase CYP95"/>
    <property type="match status" value="1"/>
</dbReference>
<dbReference type="PROSITE" id="PS50072">
    <property type="entry name" value="CSA_PPIASE_2"/>
    <property type="match status" value="1"/>
</dbReference>
<dbReference type="OMA" id="MNPIGRI"/>
<dbReference type="InterPro" id="IPR029000">
    <property type="entry name" value="Cyclophilin-like_dom_sf"/>
</dbReference>
<proteinExistence type="inferred from homology"/>
<evidence type="ECO:0000259" key="6">
    <source>
        <dbReference type="PROSITE" id="PS50072"/>
    </source>
</evidence>
<dbReference type="PROSITE" id="PS00170">
    <property type="entry name" value="CSA_PPIASE_1"/>
    <property type="match status" value="1"/>
</dbReference>
<accession>Q011Y2</accession>
<dbReference type="GeneID" id="9831861"/>
<dbReference type="PANTHER" id="PTHR11071:SF561">
    <property type="entry name" value="PEPTIDYL-PROLYL CIS-TRANS ISOMERASE D-RELATED"/>
    <property type="match status" value="1"/>
</dbReference>
<protein>
    <recommendedName>
        <fullName evidence="5">Peptidyl-prolyl cis-trans isomerase</fullName>
        <shortName evidence="5">PPIase</shortName>
        <ecNumber evidence="5">5.2.1.8</ecNumber>
    </recommendedName>
</protein>
<dbReference type="GO" id="GO:0006457">
    <property type="term" value="P:protein folding"/>
    <property type="evidence" value="ECO:0007669"/>
    <property type="project" value="InterPro"/>
</dbReference>
<comment type="caution">
    <text evidence="7">The sequence shown here is derived from an EMBL/GenBank/DDBJ whole genome shotgun (WGS) entry which is preliminary data.</text>
</comment>
<dbReference type="Pfam" id="PF00160">
    <property type="entry name" value="Pro_isomerase"/>
    <property type="match status" value="1"/>
</dbReference>
<sequence>MPPLSSTSTPPDPVIVFLDVAIGMNPIGRIEISLDVTACPKTCENFRALCTGERFSSKTKRALHYAQSTFHRVIPGFMIQGGDFTRHNGTGGESIYGDKFPDESFALSHDGPGVVSMANSGANTNNSQFFITLDATPHLDGKHVVFGKVLSGLDVARKIEAVGSASGTTREAVVITASGQLT</sequence>
<dbReference type="InterPro" id="IPR002130">
    <property type="entry name" value="Cyclophilin-type_PPIase_dom"/>
</dbReference>
<reference evidence="7 8" key="2">
    <citation type="journal article" date="2014" name="BMC Genomics">
        <title>An improved genome of the model marine alga Ostreococcus tauri unfolds by assessing Illumina de novo assemblies.</title>
        <authorList>
            <person name="Blanc-Mathieu R."/>
            <person name="Verhelst B."/>
            <person name="Derelle E."/>
            <person name="Rombauts S."/>
            <person name="Bouget F.Y."/>
            <person name="Carre I."/>
            <person name="Chateau A."/>
            <person name="Eyre-Walker A."/>
            <person name="Grimsley N."/>
            <person name="Moreau H."/>
            <person name="Piegu B."/>
            <person name="Rivals E."/>
            <person name="Schackwitz W."/>
            <person name="Van de Peer Y."/>
            <person name="Piganeau G."/>
        </authorList>
    </citation>
    <scope>NUCLEOTIDE SEQUENCE [LARGE SCALE GENOMIC DNA]</scope>
    <source>
        <strain evidence="8">OTTH 0595 / CCAP 157/2 / RCC745</strain>
    </source>
</reference>
<dbReference type="GO" id="GO:0016018">
    <property type="term" value="F:cyclosporin A binding"/>
    <property type="evidence" value="ECO:0007669"/>
    <property type="project" value="TreeGrafter"/>
</dbReference>
<evidence type="ECO:0000256" key="2">
    <source>
        <dbReference type="ARBA" id="ARBA00007365"/>
    </source>
</evidence>
<dbReference type="SUPFAM" id="SSF50891">
    <property type="entry name" value="Cyclophilin-like"/>
    <property type="match status" value="1"/>
</dbReference>
<comment type="catalytic activity">
    <reaction evidence="1 5">
        <text>[protein]-peptidylproline (omega=180) = [protein]-peptidylproline (omega=0)</text>
        <dbReference type="Rhea" id="RHEA:16237"/>
        <dbReference type="Rhea" id="RHEA-COMP:10747"/>
        <dbReference type="Rhea" id="RHEA-COMP:10748"/>
        <dbReference type="ChEBI" id="CHEBI:83833"/>
        <dbReference type="ChEBI" id="CHEBI:83834"/>
        <dbReference type="EC" id="5.2.1.8"/>
    </reaction>
</comment>
<reference evidence="8" key="1">
    <citation type="journal article" date="2006" name="Proc. Natl. Acad. Sci. U.S.A.">
        <title>Genome analysis of the smallest free-living eukaryote Ostreococcus tauri unveils many unique features.</title>
        <authorList>
            <person name="Derelle E."/>
            <person name="Ferraz C."/>
            <person name="Rombauts S."/>
            <person name="Rouze P."/>
            <person name="Worden A.Z."/>
            <person name="Robbens S."/>
            <person name="Partensky F."/>
            <person name="Degroeve S."/>
            <person name="Echeynie S."/>
            <person name="Cooke R."/>
            <person name="Saeys Y."/>
            <person name="Wuyts J."/>
            <person name="Jabbari K."/>
            <person name="Bowler C."/>
            <person name="Panaud O."/>
            <person name="Piegu B."/>
            <person name="Ball S.G."/>
            <person name="Ral J.-P."/>
            <person name="Bouget F.-Y."/>
            <person name="Piganeau G."/>
            <person name="De Baets B."/>
            <person name="Picard A."/>
            <person name="Delseny M."/>
            <person name="Demaille J."/>
            <person name="Van de Peer Y."/>
            <person name="Moreau H."/>
        </authorList>
    </citation>
    <scope>NUCLEOTIDE SEQUENCE [LARGE SCALE GENOMIC DNA]</scope>
    <source>
        <strain evidence="8">OTTH 0595 / CCAP 157/2 / RCC745</strain>
    </source>
</reference>
<keyword evidence="4 5" id="KW-0413">Isomerase</keyword>
<dbReference type="GO" id="GO:0003755">
    <property type="term" value="F:peptidyl-prolyl cis-trans isomerase activity"/>
    <property type="evidence" value="ECO:0007669"/>
    <property type="project" value="UniProtKB-UniRule"/>
</dbReference>